<dbReference type="SUPFAM" id="SSF51735">
    <property type="entry name" value="NAD(P)-binding Rossmann-fold domains"/>
    <property type="match status" value="1"/>
</dbReference>
<feature type="binding site" evidence="13">
    <location>
        <position position="137"/>
    </location>
    <ligand>
        <name>sn-glycerol 3-phosphate</name>
        <dbReference type="ChEBI" id="CHEBI:57597"/>
    </ligand>
</feature>
<dbReference type="GO" id="GO:0046167">
    <property type="term" value="P:glycerol-3-phosphate biosynthetic process"/>
    <property type="evidence" value="ECO:0007669"/>
    <property type="project" value="UniProtKB-UniRule"/>
</dbReference>
<dbReference type="InterPro" id="IPR006109">
    <property type="entry name" value="G3P_DH_NAD-dep_C"/>
</dbReference>
<dbReference type="PRINTS" id="PR00077">
    <property type="entry name" value="GPDHDRGNASE"/>
</dbReference>
<comment type="caution">
    <text evidence="13">Lacks conserved residue(s) required for the propagation of feature annotation.</text>
</comment>
<dbReference type="Pfam" id="PF01210">
    <property type="entry name" value="NAD_Gly3P_dh_N"/>
    <property type="match status" value="1"/>
</dbReference>
<keyword evidence="21" id="KW-1185">Reference proteome</keyword>
<evidence type="ECO:0000256" key="5">
    <source>
        <dbReference type="ARBA" id="ARBA00023027"/>
    </source>
</evidence>
<dbReference type="InterPro" id="IPR008927">
    <property type="entry name" value="6-PGluconate_DH-like_C_sf"/>
</dbReference>
<evidence type="ECO:0000256" key="2">
    <source>
        <dbReference type="ARBA" id="ARBA00022516"/>
    </source>
</evidence>
<dbReference type="Gene3D" id="1.10.1040.10">
    <property type="entry name" value="N-(1-d-carboxylethyl)-l-norvaline Dehydrogenase, domain 2"/>
    <property type="match status" value="1"/>
</dbReference>
<keyword evidence="13" id="KW-0547">Nucleotide-binding</keyword>
<keyword evidence="2 13" id="KW-0444">Lipid biosynthesis</keyword>
<dbReference type="GO" id="GO:0046168">
    <property type="term" value="P:glycerol-3-phosphate catabolic process"/>
    <property type="evidence" value="ECO:0007669"/>
    <property type="project" value="InterPro"/>
</dbReference>
<feature type="binding site" evidence="13">
    <location>
        <position position="280"/>
    </location>
    <ligand>
        <name>NADPH</name>
        <dbReference type="ChEBI" id="CHEBI:57783"/>
    </ligand>
</feature>
<evidence type="ECO:0000256" key="6">
    <source>
        <dbReference type="ARBA" id="ARBA00023098"/>
    </source>
</evidence>
<comment type="catalytic activity">
    <reaction evidence="13">
        <text>sn-glycerol 3-phosphate + NAD(+) = dihydroxyacetone phosphate + NADH + H(+)</text>
        <dbReference type="Rhea" id="RHEA:11092"/>
        <dbReference type="ChEBI" id="CHEBI:15378"/>
        <dbReference type="ChEBI" id="CHEBI:57540"/>
        <dbReference type="ChEBI" id="CHEBI:57597"/>
        <dbReference type="ChEBI" id="CHEBI:57642"/>
        <dbReference type="ChEBI" id="CHEBI:57945"/>
        <dbReference type="EC" id="1.1.1.94"/>
    </reaction>
</comment>
<dbReference type="GO" id="GO:0008654">
    <property type="term" value="P:phospholipid biosynthetic process"/>
    <property type="evidence" value="ECO:0007669"/>
    <property type="project" value="UniProtKB-KW"/>
</dbReference>
<comment type="function">
    <text evidence="13">Catalyzes the reduction of the glycolytic intermediate dihydroxyacetone phosphate (DHAP) to sn-glycerol 3-phosphate (G3P), the key precursor for phospholipid synthesis.</text>
</comment>
<dbReference type="Proteomes" id="UP000253034">
    <property type="component" value="Unassembled WGS sequence"/>
</dbReference>
<dbReference type="GO" id="GO:0141153">
    <property type="term" value="F:glycerol-3-phosphate dehydrogenase (NADP+) activity"/>
    <property type="evidence" value="ECO:0007669"/>
    <property type="project" value="RHEA"/>
</dbReference>
<feature type="binding site" evidence="13">
    <location>
        <position position="254"/>
    </location>
    <ligand>
        <name>NADPH</name>
        <dbReference type="ChEBI" id="CHEBI:57783"/>
    </ligand>
</feature>
<reference evidence="20 21" key="1">
    <citation type="submission" date="2018-07" db="EMBL/GenBank/DDBJ databases">
        <title>Genomic Encyclopedia of Type Strains, Phase IV (KMG-IV): sequencing the most valuable type-strain genomes for metagenomic binning, comparative biology and taxonomic classification.</title>
        <authorList>
            <person name="Goeker M."/>
        </authorList>
    </citation>
    <scope>NUCLEOTIDE SEQUENCE [LARGE SCALE GENOMIC DNA]</scope>
    <source>
        <strain evidence="20 21">DSM 27016</strain>
    </source>
</reference>
<dbReference type="OrthoDB" id="9812273at2"/>
<feature type="binding site" evidence="13">
    <location>
        <position position="253"/>
    </location>
    <ligand>
        <name>sn-glycerol 3-phosphate</name>
        <dbReference type="ChEBI" id="CHEBI:57597"/>
    </ligand>
</feature>
<dbReference type="NCBIfam" id="NF000942">
    <property type="entry name" value="PRK00094.1-4"/>
    <property type="match status" value="1"/>
</dbReference>
<comment type="caution">
    <text evidence="20">The sequence shown here is derived from an EMBL/GenBank/DDBJ whole genome shotgun (WGS) entry which is preliminary data.</text>
</comment>
<feature type="binding site" evidence="13">
    <location>
        <position position="278"/>
    </location>
    <ligand>
        <name>NADPH</name>
        <dbReference type="ChEBI" id="CHEBI:57783"/>
    </ligand>
</feature>
<feature type="binding site" evidence="13">
    <location>
        <position position="190"/>
    </location>
    <ligand>
        <name>sn-glycerol 3-phosphate</name>
        <dbReference type="ChEBI" id="CHEBI:57597"/>
    </ligand>
</feature>
<evidence type="ECO:0000256" key="14">
    <source>
        <dbReference type="PIRSR" id="PIRSR000114-1"/>
    </source>
</evidence>
<feature type="binding site" evidence="15">
    <location>
        <begin position="254"/>
        <end position="255"/>
    </location>
    <ligand>
        <name>substrate</name>
    </ligand>
</feature>
<evidence type="ECO:0000256" key="10">
    <source>
        <dbReference type="ARBA" id="ARBA00066687"/>
    </source>
</evidence>
<feature type="binding site" evidence="16">
    <location>
        <begin position="9"/>
        <end position="14"/>
    </location>
    <ligand>
        <name>NAD(+)</name>
        <dbReference type="ChEBI" id="CHEBI:57540"/>
    </ligand>
</feature>
<feature type="binding site" evidence="13">
    <location>
        <position position="135"/>
    </location>
    <ligand>
        <name>sn-glycerol 3-phosphate</name>
        <dbReference type="ChEBI" id="CHEBI:57597"/>
    </ligand>
</feature>
<evidence type="ECO:0000256" key="3">
    <source>
        <dbReference type="ARBA" id="ARBA00022857"/>
    </source>
</evidence>
<dbReference type="Pfam" id="PF07479">
    <property type="entry name" value="NAD_Gly3P_dh_C"/>
    <property type="match status" value="1"/>
</dbReference>
<organism evidence="20 21">
    <name type="scientific">Anaerobacterium chartisolvens</name>
    <dbReference type="NCBI Taxonomy" id="1297424"/>
    <lineage>
        <taxon>Bacteria</taxon>
        <taxon>Bacillati</taxon>
        <taxon>Bacillota</taxon>
        <taxon>Clostridia</taxon>
        <taxon>Eubacteriales</taxon>
        <taxon>Oscillospiraceae</taxon>
        <taxon>Anaerobacterium</taxon>
    </lineage>
</organism>
<feature type="binding site" evidence="13">
    <location>
        <position position="107"/>
    </location>
    <ligand>
        <name>sn-glycerol 3-phosphate</name>
        <dbReference type="ChEBI" id="CHEBI:57597"/>
    </ligand>
</feature>
<feature type="binding site" evidence="13">
    <location>
        <position position="139"/>
    </location>
    <ligand>
        <name>NADPH</name>
        <dbReference type="ChEBI" id="CHEBI:57783"/>
    </ligand>
</feature>
<dbReference type="GO" id="GO:0006650">
    <property type="term" value="P:glycerophospholipid metabolic process"/>
    <property type="evidence" value="ECO:0007669"/>
    <property type="project" value="UniProtKB-UniRule"/>
</dbReference>
<evidence type="ECO:0000256" key="13">
    <source>
        <dbReference type="HAMAP-Rule" id="MF_00394"/>
    </source>
</evidence>
<dbReference type="FunFam" id="1.10.1040.10:FF:000001">
    <property type="entry name" value="Glycerol-3-phosphate dehydrogenase [NAD(P)+]"/>
    <property type="match status" value="1"/>
</dbReference>
<dbReference type="PANTHER" id="PTHR11728:SF1">
    <property type="entry name" value="GLYCEROL-3-PHOSPHATE DEHYDROGENASE [NAD(+)] 2, CHLOROPLASTIC"/>
    <property type="match status" value="1"/>
</dbReference>
<evidence type="ECO:0000259" key="18">
    <source>
        <dbReference type="Pfam" id="PF01210"/>
    </source>
</evidence>
<keyword evidence="13" id="KW-0963">Cytoplasm</keyword>
<feature type="binding site" evidence="13">
    <location>
        <position position="254"/>
    </location>
    <ligand>
        <name>sn-glycerol 3-phosphate</name>
        <dbReference type="ChEBI" id="CHEBI:57597"/>
    </ligand>
</feature>
<dbReference type="PIRSF" id="PIRSF000114">
    <property type="entry name" value="Glycerol-3-P_dh"/>
    <property type="match status" value="1"/>
</dbReference>
<feature type="active site" description="Proton acceptor" evidence="13 14">
    <location>
        <position position="190"/>
    </location>
</feature>
<evidence type="ECO:0000256" key="1">
    <source>
        <dbReference type="ARBA" id="ARBA00011009"/>
    </source>
</evidence>
<name>A0A369BEV2_9FIRM</name>
<dbReference type="UniPathway" id="UPA00940"/>
<feature type="domain" description="Glycerol-3-phosphate dehydrogenase NAD-dependent C-terminal" evidence="19">
    <location>
        <begin position="179"/>
        <end position="319"/>
    </location>
</feature>
<keyword evidence="8 13" id="KW-1208">Phospholipid metabolism</keyword>
<keyword evidence="4 13" id="KW-0560">Oxidoreductase</keyword>
<dbReference type="GO" id="GO:0005829">
    <property type="term" value="C:cytosol"/>
    <property type="evidence" value="ECO:0007669"/>
    <property type="project" value="TreeGrafter"/>
</dbReference>
<feature type="binding site" evidence="15">
    <location>
        <position position="107"/>
    </location>
    <ligand>
        <name>substrate</name>
    </ligand>
</feature>
<evidence type="ECO:0000313" key="21">
    <source>
        <dbReference type="Proteomes" id="UP000253034"/>
    </source>
</evidence>
<feature type="binding site" evidence="13">
    <location>
        <position position="255"/>
    </location>
    <ligand>
        <name>sn-glycerol 3-phosphate</name>
        <dbReference type="ChEBI" id="CHEBI:57597"/>
    </ligand>
</feature>
<accession>A0A369BEV2</accession>
<evidence type="ECO:0000256" key="8">
    <source>
        <dbReference type="ARBA" id="ARBA00023264"/>
    </source>
</evidence>
<keyword evidence="5 13" id="KW-0520">NAD</keyword>
<feature type="binding site" evidence="13">
    <location>
        <position position="12"/>
    </location>
    <ligand>
        <name>NADPH</name>
        <dbReference type="ChEBI" id="CHEBI:57783"/>
    </ligand>
</feature>
<evidence type="ECO:0000256" key="9">
    <source>
        <dbReference type="ARBA" id="ARBA00052716"/>
    </source>
</evidence>
<comment type="similarity">
    <text evidence="1 13 17">Belongs to the NAD-dependent glycerol-3-phosphate dehydrogenase family.</text>
</comment>
<dbReference type="AlphaFoldDB" id="A0A369BEV2"/>
<dbReference type="NCBIfam" id="NF000940">
    <property type="entry name" value="PRK00094.1-2"/>
    <property type="match status" value="1"/>
</dbReference>
<comment type="subcellular location">
    <subcellularLocation>
        <location evidence="13">Cytoplasm</location>
    </subcellularLocation>
</comment>
<dbReference type="EC" id="1.1.1.94" evidence="10 13"/>
<evidence type="ECO:0000256" key="12">
    <source>
        <dbReference type="ARBA" id="ARBA00080511"/>
    </source>
</evidence>
<dbReference type="NCBIfam" id="NF000941">
    <property type="entry name" value="PRK00094.1-3"/>
    <property type="match status" value="1"/>
</dbReference>
<feature type="binding site" evidence="16">
    <location>
        <position position="139"/>
    </location>
    <ligand>
        <name>NAD(+)</name>
        <dbReference type="ChEBI" id="CHEBI:57540"/>
    </ligand>
</feature>
<dbReference type="PANTHER" id="PTHR11728">
    <property type="entry name" value="GLYCEROL-3-PHOSPHATE DEHYDROGENASE"/>
    <property type="match status" value="1"/>
</dbReference>
<dbReference type="GO" id="GO:0141152">
    <property type="term" value="F:glycerol-3-phosphate dehydrogenase (NAD+) activity"/>
    <property type="evidence" value="ECO:0007669"/>
    <property type="project" value="RHEA"/>
</dbReference>
<keyword evidence="6 13" id="KW-0443">Lipid metabolism</keyword>
<evidence type="ECO:0000259" key="19">
    <source>
        <dbReference type="Pfam" id="PF07479"/>
    </source>
</evidence>
<dbReference type="HAMAP" id="MF_00394">
    <property type="entry name" value="NAD_Glyc3P_dehydrog"/>
    <property type="match status" value="1"/>
</dbReference>
<feature type="binding site" evidence="16">
    <location>
        <position position="254"/>
    </location>
    <ligand>
        <name>NAD(+)</name>
        <dbReference type="ChEBI" id="CHEBI:57540"/>
    </ligand>
</feature>
<dbReference type="FunFam" id="3.40.50.720:FF:000019">
    <property type="entry name" value="Glycerol-3-phosphate dehydrogenase [NAD(P)+]"/>
    <property type="match status" value="1"/>
</dbReference>
<evidence type="ECO:0000256" key="7">
    <source>
        <dbReference type="ARBA" id="ARBA00023209"/>
    </source>
</evidence>
<keyword evidence="7 13" id="KW-0594">Phospholipid biosynthesis</keyword>
<proteinExistence type="inferred from homology"/>
<evidence type="ECO:0000256" key="17">
    <source>
        <dbReference type="RuleBase" id="RU000437"/>
    </source>
</evidence>
<dbReference type="RefSeq" id="WP_114296188.1">
    <property type="nucleotide sequence ID" value="NZ_QPJT01000002.1"/>
</dbReference>
<gene>
    <name evidence="13" type="primary">gpsA</name>
    <name evidence="20" type="ORF">DFR58_102138</name>
</gene>
<dbReference type="InterPro" id="IPR006168">
    <property type="entry name" value="G3P_DH_NAD-dep"/>
</dbReference>
<feature type="binding site" evidence="13">
    <location>
        <position position="107"/>
    </location>
    <ligand>
        <name>NADPH</name>
        <dbReference type="ChEBI" id="CHEBI:57783"/>
    </ligand>
</feature>
<evidence type="ECO:0000256" key="11">
    <source>
        <dbReference type="ARBA" id="ARBA00069372"/>
    </source>
</evidence>
<dbReference type="GO" id="GO:0005975">
    <property type="term" value="P:carbohydrate metabolic process"/>
    <property type="evidence" value="ECO:0007669"/>
    <property type="project" value="InterPro"/>
</dbReference>
<dbReference type="InterPro" id="IPR036291">
    <property type="entry name" value="NAD(P)-bd_dom_sf"/>
</dbReference>
<dbReference type="EMBL" id="QPJT01000002">
    <property type="protein sequence ID" value="RCX20069.1"/>
    <property type="molecule type" value="Genomic_DNA"/>
</dbReference>
<comment type="pathway">
    <text evidence="13">Membrane lipid metabolism; glycerophospholipid metabolism.</text>
</comment>
<keyword evidence="3 13" id="KW-0521">NADP</keyword>
<evidence type="ECO:0000313" key="20">
    <source>
        <dbReference type="EMBL" id="RCX20069.1"/>
    </source>
</evidence>
<evidence type="ECO:0000256" key="15">
    <source>
        <dbReference type="PIRSR" id="PIRSR000114-2"/>
    </source>
</evidence>
<dbReference type="Gene3D" id="3.40.50.720">
    <property type="entry name" value="NAD(P)-binding Rossmann-like Domain"/>
    <property type="match status" value="1"/>
</dbReference>
<sequence>MKKNIAIIGAGSMGTALSVLLSKNGHSVKIWSPFSEEADMINNIREHIHRLPGVAIPEGVNCTCDLEQSLAGADAVVLAVPAQTTRANAAGIRKYMKDGGLLITCSKGIEENTCLILSDVIKQEIPGAEAVVLSGPSHAEEIARDIPTTVVAASPDRAAAEAVQEIFMTPKFRVYTNPDIIGVELGGALKNVIALCAGISDGLGFGDNTKAALMTRGITEIARLGKAMGAKPQTFSGLTGIGDLIVTCTSMHSRNRRAGILIGQGKSVSQALEEVKMVVEGISTTKPAYQLGHKMGVSMPITVEAYNILFNGKNPKQAVVDLMMRDKTHEIEEVVHESSWEA</sequence>
<comment type="catalytic activity">
    <reaction evidence="9">
        <text>sn-glycerol 3-phosphate + NADP(+) = dihydroxyacetone phosphate + NADPH + H(+)</text>
        <dbReference type="Rhea" id="RHEA:11096"/>
        <dbReference type="ChEBI" id="CHEBI:15378"/>
        <dbReference type="ChEBI" id="CHEBI:57597"/>
        <dbReference type="ChEBI" id="CHEBI:57642"/>
        <dbReference type="ChEBI" id="CHEBI:57783"/>
        <dbReference type="ChEBI" id="CHEBI:58349"/>
        <dbReference type="EC" id="1.1.1.94"/>
    </reaction>
    <physiologicalReaction direction="right-to-left" evidence="9">
        <dbReference type="Rhea" id="RHEA:11098"/>
    </physiologicalReaction>
</comment>
<dbReference type="SUPFAM" id="SSF48179">
    <property type="entry name" value="6-phosphogluconate dehydrogenase C-terminal domain-like"/>
    <property type="match status" value="1"/>
</dbReference>
<feature type="domain" description="Glycerol-3-phosphate dehydrogenase NAD-dependent N-terminal" evidence="18">
    <location>
        <begin position="4"/>
        <end position="159"/>
    </location>
</feature>
<evidence type="ECO:0000256" key="16">
    <source>
        <dbReference type="PIRSR" id="PIRSR000114-3"/>
    </source>
</evidence>
<evidence type="ECO:0000256" key="4">
    <source>
        <dbReference type="ARBA" id="ARBA00023002"/>
    </source>
</evidence>
<dbReference type="InterPro" id="IPR013328">
    <property type="entry name" value="6PGD_dom2"/>
</dbReference>
<dbReference type="InterPro" id="IPR011128">
    <property type="entry name" value="G3P_DH_NAD-dep_N"/>
</dbReference>
<dbReference type="PROSITE" id="PS00957">
    <property type="entry name" value="NAD_G3PDH"/>
    <property type="match status" value="1"/>
</dbReference>
<protein>
    <recommendedName>
        <fullName evidence="11 13">Glycerol-3-phosphate dehydrogenase [NAD(P)+]</fullName>
        <ecNumber evidence="10 13">1.1.1.94</ecNumber>
    </recommendedName>
    <alternativeName>
        <fullName evidence="13">NAD(P)(+)-dependent glycerol-3-phosphate dehydrogenase</fullName>
    </alternativeName>
    <alternativeName>
        <fullName evidence="12 13">NAD(P)H-dependent dihydroxyacetone-phosphate reductase</fullName>
    </alternativeName>
</protein>
<dbReference type="GO" id="GO:0051287">
    <property type="term" value="F:NAD binding"/>
    <property type="evidence" value="ECO:0007669"/>
    <property type="project" value="InterPro"/>
</dbReference>
<feature type="binding site" evidence="13">
    <location>
        <position position="243"/>
    </location>
    <ligand>
        <name>sn-glycerol 3-phosphate</name>
        <dbReference type="ChEBI" id="CHEBI:57597"/>
    </ligand>
</feature>